<reference evidence="2" key="1">
    <citation type="submission" date="2020-08" db="EMBL/GenBank/DDBJ databases">
        <title>Multicomponent nature underlies the extraordinary mechanical properties of spider dragline silk.</title>
        <authorList>
            <person name="Kono N."/>
            <person name="Nakamura H."/>
            <person name="Mori M."/>
            <person name="Yoshida Y."/>
            <person name="Ohtoshi R."/>
            <person name="Malay A.D."/>
            <person name="Moran D.A.P."/>
            <person name="Tomita M."/>
            <person name="Numata K."/>
            <person name="Arakawa K."/>
        </authorList>
    </citation>
    <scope>NUCLEOTIDE SEQUENCE</scope>
</reference>
<protein>
    <recommendedName>
        <fullName evidence="1">F-box domain-containing protein</fullName>
    </recommendedName>
</protein>
<name>A0A8X7BWY9_9ARAC</name>
<dbReference type="InterPro" id="IPR001810">
    <property type="entry name" value="F-box_dom"/>
</dbReference>
<evidence type="ECO:0000259" key="1">
    <source>
        <dbReference type="Pfam" id="PF00646"/>
    </source>
</evidence>
<proteinExistence type="predicted"/>
<dbReference type="Pfam" id="PF00646">
    <property type="entry name" value="F-box"/>
    <property type="match status" value="1"/>
</dbReference>
<dbReference type="InterPro" id="IPR032675">
    <property type="entry name" value="LRR_dom_sf"/>
</dbReference>
<organism evidence="2 3">
    <name type="scientific">Trichonephila inaurata madagascariensis</name>
    <dbReference type="NCBI Taxonomy" id="2747483"/>
    <lineage>
        <taxon>Eukaryota</taxon>
        <taxon>Metazoa</taxon>
        <taxon>Ecdysozoa</taxon>
        <taxon>Arthropoda</taxon>
        <taxon>Chelicerata</taxon>
        <taxon>Arachnida</taxon>
        <taxon>Araneae</taxon>
        <taxon>Araneomorphae</taxon>
        <taxon>Entelegynae</taxon>
        <taxon>Araneoidea</taxon>
        <taxon>Nephilidae</taxon>
        <taxon>Trichonephila</taxon>
        <taxon>Trichonephila inaurata</taxon>
    </lineage>
</organism>
<dbReference type="InterPro" id="IPR036047">
    <property type="entry name" value="F-box-like_dom_sf"/>
</dbReference>
<keyword evidence="3" id="KW-1185">Reference proteome</keyword>
<dbReference type="EMBL" id="BMAV01005207">
    <property type="protein sequence ID" value="GFY46128.1"/>
    <property type="molecule type" value="Genomic_DNA"/>
</dbReference>
<gene>
    <name evidence="2" type="ORF">TNIN_126341</name>
</gene>
<dbReference type="Gene3D" id="1.20.1280.50">
    <property type="match status" value="1"/>
</dbReference>
<dbReference type="PANTHER" id="PTHR13318">
    <property type="entry name" value="PARTNER OF PAIRED, ISOFORM B-RELATED"/>
    <property type="match status" value="1"/>
</dbReference>
<dbReference type="GO" id="GO:0031146">
    <property type="term" value="P:SCF-dependent proteasomal ubiquitin-dependent protein catabolic process"/>
    <property type="evidence" value="ECO:0007669"/>
    <property type="project" value="TreeGrafter"/>
</dbReference>
<dbReference type="AlphaFoldDB" id="A0A8X7BWY9"/>
<accession>A0A8X7BWY9</accession>
<dbReference type="SUPFAM" id="SSF52047">
    <property type="entry name" value="RNI-like"/>
    <property type="match status" value="1"/>
</dbReference>
<dbReference type="Proteomes" id="UP000886998">
    <property type="component" value="Unassembled WGS sequence"/>
</dbReference>
<dbReference type="PANTHER" id="PTHR13318:SF247">
    <property type="entry name" value="GH16156P"/>
    <property type="match status" value="1"/>
</dbReference>
<comment type="caution">
    <text evidence="2">The sequence shown here is derived from an EMBL/GenBank/DDBJ whole genome shotgun (WGS) entry which is preliminary data.</text>
</comment>
<sequence length="499" mass="57605">MSKNIHSITQEELRHVFRFLNPRSRLTASLVCKQWLEAIDCPELLCDVKVKFSGETINKALESFSCMTRRFKWFSFYKVTIELPVVEFLMKYVDQFDTLSFTNCKIGDSKYKPKIQGKILHFDNLKTLEVQNSNITVLFAPFLNVTNLTLDMPNILTDYIICELSKSLRRLEKLTLGGTVICKKALCKRYYATEEFIETNPSREVLSLLSIKRLIEKNRNTLTHINFLRLRLSAEAVLTISKIEGLNLRSVSFPFKSKSSHIKEFCVNQFYLASLDLSALWTVTDDIVRDVCKCLPNLQELIIRFNDTIDCCITQIFQLKNLVKLDLCFCSRISYISYLMAVSILESFKLQHLNLAFTKISDRSLFELLECNPNMRYLNASGIHISNETLNMICRNLTLLECLVLESCPTISDSGLTGEFEYFSNSITPTPLSNLKYLAKFCVSRNNLITNQGCVKAIRFPELITLCLSECQGLILNNDFKRELRKQNPCLRHFCMYRS</sequence>
<dbReference type="SUPFAM" id="SSF81383">
    <property type="entry name" value="F-box domain"/>
    <property type="match status" value="1"/>
</dbReference>
<dbReference type="OrthoDB" id="6483158at2759"/>
<evidence type="ECO:0000313" key="3">
    <source>
        <dbReference type="Proteomes" id="UP000886998"/>
    </source>
</evidence>
<dbReference type="Gene3D" id="3.80.10.10">
    <property type="entry name" value="Ribonuclease Inhibitor"/>
    <property type="match status" value="1"/>
</dbReference>
<dbReference type="GO" id="GO:0019005">
    <property type="term" value="C:SCF ubiquitin ligase complex"/>
    <property type="evidence" value="ECO:0007669"/>
    <property type="project" value="TreeGrafter"/>
</dbReference>
<feature type="domain" description="F-box" evidence="1">
    <location>
        <begin position="10"/>
        <end position="44"/>
    </location>
</feature>
<evidence type="ECO:0000313" key="2">
    <source>
        <dbReference type="EMBL" id="GFY46128.1"/>
    </source>
</evidence>